<dbReference type="Proteomes" id="UP000190105">
    <property type="component" value="Unassembled WGS sequence"/>
</dbReference>
<keyword evidence="3" id="KW-1185">Reference proteome</keyword>
<gene>
    <name evidence="2" type="ORF">SAMN05443428_13523</name>
</gene>
<dbReference type="STRING" id="1147123.SAMN05443428_13523"/>
<evidence type="ECO:0000313" key="2">
    <source>
        <dbReference type="EMBL" id="SKA99368.1"/>
    </source>
</evidence>
<feature type="coiled-coil region" evidence="1">
    <location>
        <begin position="87"/>
        <end position="116"/>
    </location>
</feature>
<dbReference type="RefSeq" id="WP_078697702.1">
    <property type="nucleotide sequence ID" value="NZ_FUYH01000035.1"/>
</dbReference>
<dbReference type="OrthoDB" id="1901795at2"/>
<dbReference type="EMBL" id="FUYH01000035">
    <property type="protein sequence ID" value="SKA99368.1"/>
    <property type="molecule type" value="Genomic_DNA"/>
</dbReference>
<sequence length="196" mass="22126">MTQEEIKALLDELSKGTDSLINYIKGLKPTEAVTLDGVKKFLEDSEEGKKLLQSLTDKRVTEGIETFKKNNLEKLIEEEMKKRFPDADPKDAELKKLQAEIEKIKAEALRKDLTNKAIKIATDKKLPVELIDFLIGNDEETTTKNLETLEKSFNSRVEAAVQERLKGSYQPPKDNSNPADVNDLAGAISQFYNNKK</sequence>
<dbReference type="InterPro" id="IPR025580">
    <property type="entry name" value="Gp46"/>
</dbReference>
<evidence type="ECO:0000256" key="1">
    <source>
        <dbReference type="SAM" id="Coils"/>
    </source>
</evidence>
<organism evidence="2 3">
    <name type="scientific">Caloramator quimbayensis</name>
    <dbReference type="NCBI Taxonomy" id="1147123"/>
    <lineage>
        <taxon>Bacteria</taxon>
        <taxon>Bacillati</taxon>
        <taxon>Bacillota</taxon>
        <taxon>Clostridia</taxon>
        <taxon>Eubacteriales</taxon>
        <taxon>Clostridiaceae</taxon>
        <taxon>Caloramator</taxon>
    </lineage>
</organism>
<accession>A0A1T4YCW1</accession>
<proteinExistence type="predicted"/>
<dbReference type="Pfam" id="PF14265">
    <property type="entry name" value="DUF4355"/>
    <property type="match status" value="1"/>
</dbReference>
<reference evidence="3" key="1">
    <citation type="submission" date="2017-02" db="EMBL/GenBank/DDBJ databases">
        <authorList>
            <person name="Varghese N."/>
            <person name="Submissions S."/>
        </authorList>
    </citation>
    <scope>NUCLEOTIDE SEQUENCE [LARGE SCALE GENOMIC DNA]</scope>
    <source>
        <strain evidence="3">USBA 833</strain>
    </source>
</reference>
<evidence type="ECO:0000313" key="3">
    <source>
        <dbReference type="Proteomes" id="UP000190105"/>
    </source>
</evidence>
<dbReference type="AlphaFoldDB" id="A0A1T4YCW1"/>
<evidence type="ECO:0008006" key="4">
    <source>
        <dbReference type="Google" id="ProtNLM"/>
    </source>
</evidence>
<name>A0A1T4YCW1_9CLOT</name>
<protein>
    <recommendedName>
        <fullName evidence="4">DUF4355 domain-containing protein</fullName>
    </recommendedName>
</protein>
<keyword evidence="1" id="KW-0175">Coiled coil</keyword>